<keyword evidence="2" id="KW-1185">Reference proteome</keyword>
<organism evidence="1 2">
    <name type="scientific">Tritrichomonas musculus</name>
    <dbReference type="NCBI Taxonomy" id="1915356"/>
    <lineage>
        <taxon>Eukaryota</taxon>
        <taxon>Metamonada</taxon>
        <taxon>Parabasalia</taxon>
        <taxon>Tritrichomonadida</taxon>
        <taxon>Tritrichomonadidae</taxon>
        <taxon>Tritrichomonas</taxon>
    </lineage>
</organism>
<dbReference type="Proteomes" id="UP001470230">
    <property type="component" value="Unassembled WGS sequence"/>
</dbReference>
<evidence type="ECO:0000313" key="2">
    <source>
        <dbReference type="Proteomes" id="UP001470230"/>
    </source>
</evidence>
<dbReference type="InterPro" id="IPR016024">
    <property type="entry name" value="ARM-type_fold"/>
</dbReference>
<proteinExistence type="predicted"/>
<name>A0ABR2K9M4_9EUKA</name>
<protein>
    <submittedName>
        <fullName evidence="1">Uncharacterized protein</fullName>
    </submittedName>
</protein>
<dbReference type="SUPFAM" id="SSF48371">
    <property type="entry name" value="ARM repeat"/>
    <property type="match status" value="1"/>
</dbReference>
<accession>A0ABR2K9M4</accession>
<dbReference type="InterPro" id="IPR011989">
    <property type="entry name" value="ARM-like"/>
</dbReference>
<dbReference type="EMBL" id="JAPFFF010000006">
    <property type="protein sequence ID" value="KAK8887828.1"/>
    <property type="molecule type" value="Genomic_DNA"/>
</dbReference>
<dbReference type="Gene3D" id="1.25.10.10">
    <property type="entry name" value="Leucine-rich Repeat Variant"/>
    <property type="match status" value="1"/>
</dbReference>
<comment type="caution">
    <text evidence="1">The sequence shown here is derived from an EMBL/GenBank/DDBJ whole genome shotgun (WGS) entry which is preliminary data.</text>
</comment>
<sequence>MFNYKTDLDELAEEKKSWQLDQANAQNQNININNLCSDSLSDSFVKMMKNGISPLNKIQDIFHENIPIFNGIFFQVLDHFIINNQVEGMTLLEILLFKNMNNVANFYGEYSVPIVLNYLPKSFPIIECLLSNSLSHNAKKKFYSTNWIQFLQNFAQDLNYHFVLSKIIKIIEPPKIDLNSVVIFFSICESLLNSPNKIVVINILDGFQDHFYAYFPQEIAILLKGYLNKFIFNNNDEKSCDDYLIIQLLLLTLSNIVTDDTIQIITGNNGLMFSFLAESLSSTNENLVSAASEFALALVSYDQAYEFLTSPIIIGHIFKLASDSLFSTRKNMILILCDLIIRQNKEKNLLFLANGVLDLLIEFLGIDQDQNTSDVLQGIQYLAESVEDTNQIDVVINTLIANKPLFYQIADNQCESISKQAETILKGLSIYTL</sequence>
<reference evidence="1 2" key="1">
    <citation type="submission" date="2024-04" db="EMBL/GenBank/DDBJ databases">
        <title>Tritrichomonas musculus Genome.</title>
        <authorList>
            <person name="Alves-Ferreira E."/>
            <person name="Grigg M."/>
            <person name="Lorenzi H."/>
            <person name="Galac M."/>
        </authorList>
    </citation>
    <scope>NUCLEOTIDE SEQUENCE [LARGE SCALE GENOMIC DNA]</scope>
    <source>
        <strain evidence="1 2">EAF2021</strain>
    </source>
</reference>
<evidence type="ECO:0000313" key="1">
    <source>
        <dbReference type="EMBL" id="KAK8887828.1"/>
    </source>
</evidence>
<gene>
    <name evidence="1" type="ORF">M9Y10_038885</name>
</gene>